<dbReference type="Proteomes" id="UP000799421">
    <property type="component" value="Unassembled WGS sequence"/>
</dbReference>
<keyword evidence="3" id="KW-1185">Reference proteome</keyword>
<evidence type="ECO:0000256" key="1">
    <source>
        <dbReference type="SAM" id="MobiDB-lite"/>
    </source>
</evidence>
<dbReference type="EMBL" id="MU006048">
    <property type="protein sequence ID" value="KAF2857355.1"/>
    <property type="molecule type" value="Genomic_DNA"/>
</dbReference>
<evidence type="ECO:0000313" key="3">
    <source>
        <dbReference type="Proteomes" id="UP000799421"/>
    </source>
</evidence>
<proteinExistence type="predicted"/>
<feature type="region of interest" description="Disordered" evidence="1">
    <location>
        <begin position="544"/>
        <end position="564"/>
    </location>
</feature>
<evidence type="ECO:0000313" key="2">
    <source>
        <dbReference type="EMBL" id="KAF2857355.1"/>
    </source>
</evidence>
<feature type="compositionally biased region" description="Polar residues" evidence="1">
    <location>
        <begin position="478"/>
        <end position="511"/>
    </location>
</feature>
<dbReference type="OrthoDB" id="9975114at2759"/>
<feature type="compositionally biased region" description="Basic and acidic residues" evidence="1">
    <location>
        <begin position="35"/>
        <end position="58"/>
    </location>
</feature>
<reference evidence="2" key="1">
    <citation type="journal article" date="2020" name="Stud. Mycol.">
        <title>101 Dothideomycetes genomes: a test case for predicting lifestyles and emergence of pathogens.</title>
        <authorList>
            <person name="Haridas S."/>
            <person name="Albert R."/>
            <person name="Binder M."/>
            <person name="Bloem J."/>
            <person name="Labutti K."/>
            <person name="Salamov A."/>
            <person name="Andreopoulos B."/>
            <person name="Baker S."/>
            <person name="Barry K."/>
            <person name="Bills G."/>
            <person name="Bluhm B."/>
            <person name="Cannon C."/>
            <person name="Castanera R."/>
            <person name="Culley D."/>
            <person name="Daum C."/>
            <person name="Ezra D."/>
            <person name="Gonzalez J."/>
            <person name="Henrissat B."/>
            <person name="Kuo A."/>
            <person name="Liang C."/>
            <person name="Lipzen A."/>
            <person name="Lutzoni F."/>
            <person name="Magnuson J."/>
            <person name="Mondo S."/>
            <person name="Nolan M."/>
            <person name="Ohm R."/>
            <person name="Pangilinan J."/>
            <person name="Park H.-J."/>
            <person name="Ramirez L."/>
            <person name="Alfaro M."/>
            <person name="Sun H."/>
            <person name="Tritt A."/>
            <person name="Yoshinaga Y."/>
            <person name="Zwiers L.-H."/>
            <person name="Turgeon B."/>
            <person name="Goodwin S."/>
            <person name="Spatafora J."/>
            <person name="Crous P."/>
            <person name="Grigoriev I."/>
        </authorList>
    </citation>
    <scope>NUCLEOTIDE SEQUENCE</scope>
    <source>
        <strain evidence="2">CBS 480.64</strain>
    </source>
</reference>
<feature type="compositionally biased region" description="Acidic residues" evidence="1">
    <location>
        <begin position="105"/>
        <end position="122"/>
    </location>
</feature>
<feature type="region of interest" description="Disordered" evidence="1">
    <location>
        <begin position="177"/>
        <end position="209"/>
    </location>
</feature>
<gene>
    <name evidence="2" type="ORF">K470DRAFT_260907</name>
</gene>
<organism evidence="2 3">
    <name type="scientific">Piedraia hortae CBS 480.64</name>
    <dbReference type="NCBI Taxonomy" id="1314780"/>
    <lineage>
        <taxon>Eukaryota</taxon>
        <taxon>Fungi</taxon>
        <taxon>Dikarya</taxon>
        <taxon>Ascomycota</taxon>
        <taxon>Pezizomycotina</taxon>
        <taxon>Dothideomycetes</taxon>
        <taxon>Dothideomycetidae</taxon>
        <taxon>Capnodiales</taxon>
        <taxon>Piedraiaceae</taxon>
        <taxon>Piedraia</taxon>
    </lineage>
</organism>
<feature type="region of interest" description="Disordered" evidence="1">
    <location>
        <begin position="577"/>
        <end position="650"/>
    </location>
</feature>
<feature type="region of interest" description="Disordered" evidence="1">
    <location>
        <begin position="16"/>
        <end position="146"/>
    </location>
</feature>
<sequence length="696" mass="76569">MMNIQHQAKIAALKAYTTCNQQPIEPIRRRQNRSSRSEGTHFEEARRKSTKKPDRPHLECQSQPEVKTQPKESALLSLPSQRRYLGNENFPPPNDDQTTILDPKGEEEEEEGGGGGGGEEESGTIRRRAPKPALPVQNSSTDVVESPIQREAATPELGIPLLPPRCFKTRIRRVLSRKTSLAQRPKIPEQHIESKKRHYGPPERRGSGVFSIERGSLEAAEEYRLSLPTEEESERYTLSVQEVGGADEMNRGGTPQPADHPTSLEPAIGEASHALNFGSVDVSRLKANYIGKRTPRYASIDASSHLNPPTFEACTPSIDTPSRLKVDHPTRDHTPSHISIDTSSRLTSWTDSFVEGSIDTTPQGTLREARSFSSMRKGSFSTLRRKASNLSTRSGRWLARPSKLALAGSEEARGLYSALRRRMGEVKEEDWEPGEGVLSPVHESILSPVHETPTQILRTVDEVTSHVNEGVCDGGNSLDETTSRTNTEVSGSSCDGGFSTQKDASPTSVYSTPKPKEREWRKWITARARPKQQESSKVAFRLSRPRTPPFGVQPLNGGSPTKSLRGVFTAMESTRMTASPMKRMGSSTRRGAWTMGDASPTRRGSARDASPTKREPLSIKGAGSSIKDDLSTMDAPPTRNAQSPKGLHVKVNGTPLSIRRVRGSCEETFSLGAVAIDGSPARKMAEEWLDLRRMNP</sequence>
<feature type="region of interest" description="Disordered" evidence="1">
    <location>
        <begin position="471"/>
        <end position="516"/>
    </location>
</feature>
<accession>A0A6A7BRG5</accession>
<protein>
    <submittedName>
        <fullName evidence="2">Uncharacterized protein</fullName>
    </submittedName>
</protein>
<dbReference type="AlphaFoldDB" id="A0A6A7BRG5"/>
<name>A0A6A7BRG5_9PEZI</name>